<sequence length="245" mass="26319">MLAANKLDFPMSRPVALDNVAHADLRVALRHGAAYGEAVNRALVFPTEFGEAQRDFPILFQRDPAEGLQAVALLGLDRDENLFLDGERWTSRHIPLILQRGPFLIGLNADGGAPVIQIDLDDPRVDAADGEPLFLPQGGQSRMLDHLGRVLGAIHVGMADAAPMYAAFDALGLIQPVALELMLDEERRYVISDHEVLSAEKLAELGPDALDQLNRAGHLGAAFLLAASLGNISSLIERKNALGGA</sequence>
<dbReference type="Proteomes" id="UP000575241">
    <property type="component" value="Unassembled WGS sequence"/>
</dbReference>
<protein>
    <recommendedName>
        <fullName evidence="3">Peptide ABC transporter permease</fullName>
    </recommendedName>
</protein>
<reference evidence="1 2" key="1">
    <citation type="submission" date="2020-08" db="EMBL/GenBank/DDBJ databases">
        <title>Functional genomics of gut bacteria from endangered species of beetles.</title>
        <authorList>
            <person name="Carlos-Shanley C."/>
        </authorList>
    </citation>
    <scope>NUCLEOTIDE SEQUENCE [LARGE SCALE GENOMIC DNA]</scope>
    <source>
        <strain evidence="1 2">S00224</strain>
    </source>
</reference>
<dbReference type="EMBL" id="JACHLN010000004">
    <property type="protein sequence ID" value="MBB4841245.1"/>
    <property type="molecule type" value="Genomic_DNA"/>
</dbReference>
<evidence type="ECO:0008006" key="3">
    <source>
        <dbReference type="Google" id="ProtNLM"/>
    </source>
</evidence>
<evidence type="ECO:0000313" key="2">
    <source>
        <dbReference type="Proteomes" id="UP000575241"/>
    </source>
</evidence>
<evidence type="ECO:0000313" key="1">
    <source>
        <dbReference type="EMBL" id="MBB4841245.1"/>
    </source>
</evidence>
<keyword evidence="2" id="KW-1185">Reference proteome</keyword>
<comment type="caution">
    <text evidence="1">The sequence shown here is derived from an EMBL/GenBank/DDBJ whole genome shotgun (WGS) entry which is preliminary data.</text>
</comment>
<name>A0A7W7K6D6_9SPHN</name>
<dbReference type="AlphaFoldDB" id="A0A7W7K6D6"/>
<dbReference type="RefSeq" id="WP_260396301.1">
    <property type="nucleotide sequence ID" value="NZ_JACHLN010000004.1"/>
</dbReference>
<proteinExistence type="predicted"/>
<gene>
    <name evidence="1" type="ORF">HNP52_004342</name>
</gene>
<accession>A0A7W7K6D6</accession>
<dbReference type="Pfam" id="PF07277">
    <property type="entry name" value="SapC"/>
    <property type="match status" value="1"/>
</dbReference>
<dbReference type="InterPro" id="IPR010836">
    <property type="entry name" value="SapC"/>
</dbReference>
<organism evidence="1 2">
    <name type="scientific">Sphingomonas kyeonggiensis</name>
    <dbReference type="NCBI Taxonomy" id="1268553"/>
    <lineage>
        <taxon>Bacteria</taxon>
        <taxon>Pseudomonadati</taxon>
        <taxon>Pseudomonadota</taxon>
        <taxon>Alphaproteobacteria</taxon>
        <taxon>Sphingomonadales</taxon>
        <taxon>Sphingomonadaceae</taxon>
        <taxon>Sphingomonas</taxon>
    </lineage>
</organism>